<evidence type="ECO:0000256" key="7">
    <source>
        <dbReference type="ARBA" id="ARBA00044345"/>
    </source>
</evidence>
<comment type="similarity">
    <text evidence="2">Belongs to the eIF-2B gamma/epsilon subunits family.</text>
</comment>
<dbReference type="SUPFAM" id="SSF48371">
    <property type="entry name" value="ARM repeat"/>
    <property type="match status" value="1"/>
</dbReference>
<evidence type="ECO:0000256" key="4">
    <source>
        <dbReference type="ARBA" id="ARBA00022540"/>
    </source>
</evidence>
<dbReference type="SUPFAM" id="SSF53448">
    <property type="entry name" value="Nucleotide-diphospho-sugar transferases"/>
    <property type="match status" value="1"/>
</dbReference>
<dbReference type="EMBL" id="JADAQX010000327">
    <property type="protein sequence ID" value="KAF8820683.1"/>
    <property type="molecule type" value="Genomic_DNA"/>
</dbReference>
<evidence type="ECO:0000256" key="6">
    <source>
        <dbReference type="ARBA" id="ARBA00044144"/>
    </source>
</evidence>
<dbReference type="Proteomes" id="UP000823046">
    <property type="component" value="Unassembled WGS sequence"/>
</dbReference>
<dbReference type="InterPro" id="IPR056764">
    <property type="entry name" value="LbH_EIF2B3/5"/>
</dbReference>
<keyword evidence="4 10" id="KW-0396">Initiation factor</keyword>
<dbReference type="PROSITE" id="PS51363">
    <property type="entry name" value="W2"/>
    <property type="match status" value="1"/>
</dbReference>
<dbReference type="PANTHER" id="PTHR45887:SF1">
    <property type="entry name" value="TRANSLATION INITIATION FACTOR EIF-2B SUBUNIT EPSILON"/>
    <property type="match status" value="1"/>
</dbReference>
<evidence type="ECO:0000256" key="8">
    <source>
        <dbReference type="ARBA" id="ARBA00046432"/>
    </source>
</evidence>
<evidence type="ECO:0000256" key="2">
    <source>
        <dbReference type="ARBA" id="ARBA00007878"/>
    </source>
</evidence>
<dbReference type="CDD" id="cd11558">
    <property type="entry name" value="W2_eIF2B_epsilon"/>
    <property type="match status" value="1"/>
</dbReference>
<dbReference type="InterPro" id="IPR051956">
    <property type="entry name" value="eIF2B_epsilon"/>
</dbReference>
<comment type="subcellular location">
    <subcellularLocation>
        <location evidence="1">Cytoplasm</location>
        <location evidence="1">Cytosol</location>
    </subcellularLocation>
</comment>
<dbReference type="InterPro" id="IPR044123">
    <property type="entry name" value="W2_eIF2B_epsilon"/>
</dbReference>
<evidence type="ECO:0000256" key="1">
    <source>
        <dbReference type="ARBA" id="ARBA00004514"/>
    </source>
</evidence>
<evidence type="ECO:0000313" key="11">
    <source>
        <dbReference type="Proteomes" id="UP000823046"/>
    </source>
</evidence>
<dbReference type="Gene3D" id="1.25.40.180">
    <property type="match status" value="1"/>
</dbReference>
<keyword evidence="3" id="KW-0963">Cytoplasm</keyword>
<reference evidence="10 11" key="1">
    <citation type="journal article" date="2020" name="bioRxiv">
        <title>Metabolic contributions of an alphaproteobacterial endosymbiont in the apicomplexan Cardiosporidium cionae.</title>
        <authorList>
            <person name="Hunter E.S."/>
            <person name="Paight C.J."/>
            <person name="Lane C.E."/>
        </authorList>
    </citation>
    <scope>NUCLEOTIDE SEQUENCE [LARGE SCALE GENOMIC DNA]</scope>
    <source>
        <strain evidence="10">ESH_2018</strain>
    </source>
</reference>
<dbReference type="PANTHER" id="PTHR45887">
    <property type="entry name" value="TRANSLATION INITIATION FACTOR EIF-2B SUBUNIT EPSILON"/>
    <property type="match status" value="1"/>
</dbReference>
<name>A0ABQ7J9Q4_9APIC</name>
<sequence length="647" mass="73237">MAKFSNLIVWKCCPKLFLDRKHFKKLSIVYVGLPMSSFSVGDMLRYIGARYSIRTDFILIRATSFTTADIQPAIKAHRMRKEKCPHQIMTKVFAPARVDCGLRGLNDNFVIGFDEQTNELLSFDDSAGLSTLNLDKALLSRNGIRGRIHVRQDVLDPAIEICSPQVLNIFAECFDWMDFRKDFIVDTITKEIKDEEIYVYTIPVSSAPTLLILDFRQYFAACEAYFRSVLSPHYFALSDTSTKLPMQFKISASSHIGPKSRIGDYCCIEKDCRIGENCTINNSFIGKNCTLGNHVTLNGCILGDFVTIEDHVTMDHSIVYHDSLLKRGSSLSRGCVLGSRVVIEANEKIAELSRISMQRQAQGSETDCLVNVCNSPSPHDKESIVGLNLVNNRDLSANIDNSSHYHVWNMELSPSTLRSSSMGFSLAEFRFTKLPKLSSLFDKEGSESSSICSYDASHRDRNTFSDDGASRDNFNEEICELVSEGILTPEHMQHKILEIKSLRLASNKQDSDVLCSCLPHILSNISAAVPFEKLEWTKYIVNHRIDTLINAFLMQSSQEINELVFDSLLFFFMGNPEQKSFEKADCAGPTRFCHVCEIFQSADVFDFDFFPCWHSKSRKISTEHSRFLSTPRLLAFVEWLQSDEDDA</sequence>
<dbReference type="Pfam" id="PF25084">
    <property type="entry name" value="LbH_EIF2B"/>
    <property type="match status" value="1"/>
</dbReference>
<protein>
    <recommendedName>
        <fullName evidence="6">Translation initiation factor eIF2B subunit epsilon</fullName>
    </recommendedName>
    <alternativeName>
        <fullName evidence="7">eIF2B GDP-GTP exchange factor subunit epsilon</fullName>
    </alternativeName>
</protein>
<evidence type="ECO:0000256" key="3">
    <source>
        <dbReference type="ARBA" id="ARBA00022490"/>
    </source>
</evidence>
<evidence type="ECO:0000256" key="5">
    <source>
        <dbReference type="ARBA" id="ARBA00022917"/>
    </source>
</evidence>
<proteinExistence type="inferred from homology"/>
<organism evidence="10 11">
    <name type="scientific">Cardiosporidium cionae</name>
    <dbReference type="NCBI Taxonomy" id="476202"/>
    <lineage>
        <taxon>Eukaryota</taxon>
        <taxon>Sar</taxon>
        <taxon>Alveolata</taxon>
        <taxon>Apicomplexa</taxon>
        <taxon>Aconoidasida</taxon>
        <taxon>Nephromycida</taxon>
        <taxon>Cardiosporidium</taxon>
    </lineage>
</organism>
<dbReference type="InterPro" id="IPR003307">
    <property type="entry name" value="W2_domain"/>
</dbReference>
<gene>
    <name evidence="10" type="ORF">IE077_002925</name>
</gene>
<comment type="subunit">
    <text evidence="8">Component of the translation initiation factor 2B (eIF2B) complex which is a heterodecamer of two sets of five different subunits: alpha, beta, gamma, delta and epsilon. Subunits alpha, beta and delta comprise a regulatory subcomplex and subunits epsilon and gamma comprise a catalytic subcomplex. Within the complex, the hexameric regulatory complex resides at the center, with the two heterodimeric catalytic subcomplexes bound on opposite sides.</text>
</comment>
<evidence type="ECO:0000313" key="10">
    <source>
        <dbReference type="EMBL" id="KAF8820683.1"/>
    </source>
</evidence>
<dbReference type="InterPro" id="IPR029044">
    <property type="entry name" value="Nucleotide-diphossugar_trans"/>
</dbReference>
<evidence type="ECO:0000259" key="9">
    <source>
        <dbReference type="PROSITE" id="PS51363"/>
    </source>
</evidence>
<dbReference type="SUPFAM" id="SSF51161">
    <property type="entry name" value="Trimeric LpxA-like enzymes"/>
    <property type="match status" value="1"/>
</dbReference>
<feature type="domain" description="W2" evidence="9">
    <location>
        <begin position="464"/>
        <end position="647"/>
    </location>
</feature>
<accession>A0ABQ7J9Q4</accession>
<dbReference type="GO" id="GO:0003743">
    <property type="term" value="F:translation initiation factor activity"/>
    <property type="evidence" value="ECO:0007669"/>
    <property type="project" value="UniProtKB-KW"/>
</dbReference>
<dbReference type="InterPro" id="IPR016024">
    <property type="entry name" value="ARM-type_fold"/>
</dbReference>
<comment type="caution">
    <text evidence="10">The sequence shown here is derived from an EMBL/GenBank/DDBJ whole genome shotgun (WGS) entry which is preliminary data.</text>
</comment>
<keyword evidence="11" id="KW-1185">Reference proteome</keyword>
<keyword evidence="5" id="KW-0648">Protein biosynthesis</keyword>
<dbReference type="Gene3D" id="2.160.10.10">
    <property type="entry name" value="Hexapeptide repeat proteins"/>
    <property type="match status" value="1"/>
</dbReference>
<dbReference type="InterPro" id="IPR011004">
    <property type="entry name" value="Trimer_LpxA-like_sf"/>
</dbReference>